<dbReference type="GO" id="GO:0016829">
    <property type="term" value="F:lyase activity"/>
    <property type="evidence" value="ECO:0007669"/>
    <property type="project" value="UniProtKB-KW"/>
</dbReference>
<comment type="caution">
    <text evidence="1">The sequence shown here is derived from an EMBL/GenBank/DDBJ whole genome shotgun (WGS) entry which is preliminary data.</text>
</comment>
<keyword evidence="2" id="KW-1185">Reference proteome</keyword>
<dbReference type="Proteomes" id="UP000886476">
    <property type="component" value="Unassembled WGS sequence"/>
</dbReference>
<organism evidence="1 2">
    <name type="scientific">Bradyrhizobium aeschynomenes</name>
    <dbReference type="NCBI Taxonomy" id="2734909"/>
    <lineage>
        <taxon>Bacteria</taxon>
        <taxon>Pseudomonadati</taxon>
        <taxon>Pseudomonadota</taxon>
        <taxon>Alphaproteobacteria</taxon>
        <taxon>Hyphomicrobiales</taxon>
        <taxon>Nitrobacteraceae</taxon>
        <taxon>Bradyrhizobium</taxon>
    </lineage>
</organism>
<evidence type="ECO:0000313" key="1">
    <source>
        <dbReference type="EMBL" id="NPU65250.1"/>
    </source>
</evidence>
<reference evidence="1" key="1">
    <citation type="submission" date="2020-05" db="EMBL/GenBank/DDBJ databases">
        <title>Nod-independent and nitrogen-fixing Bradyrhizobium aeschynomene sp. nov. isolated from nodules of Aeschynomene indica.</title>
        <authorList>
            <person name="Zhang Z."/>
        </authorList>
    </citation>
    <scope>NUCLEOTIDE SEQUENCE</scope>
    <source>
        <strain evidence="1">83012</strain>
    </source>
</reference>
<dbReference type="CDD" id="cd06558">
    <property type="entry name" value="crotonase-like"/>
    <property type="match status" value="1"/>
</dbReference>
<evidence type="ECO:0000313" key="2">
    <source>
        <dbReference type="Proteomes" id="UP000886476"/>
    </source>
</evidence>
<dbReference type="InterPro" id="IPR029045">
    <property type="entry name" value="ClpP/crotonase-like_dom_sf"/>
</dbReference>
<dbReference type="RefSeq" id="WP_172110309.1">
    <property type="nucleotide sequence ID" value="NZ_JABFDN010000002.1"/>
</dbReference>
<dbReference type="InterPro" id="IPR017633">
    <property type="entry name" value="Benz-CoA_dihydrodiol_lyase"/>
</dbReference>
<gene>
    <name evidence="1" type="ORF">HL667_09615</name>
</gene>
<dbReference type="SUPFAM" id="SSF52096">
    <property type="entry name" value="ClpP/crotonase"/>
    <property type="match status" value="2"/>
</dbReference>
<dbReference type="NCBIfam" id="TIGR03222">
    <property type="entry name" value="benzo_boxC"/>
    <property type="match status" value="1"/>
</dbReference>
<proteinExistence type="predicted"/>
<protein>
    <submittedName>
        <fullName evidence="1">Benzoyl-CoA-dihydrodiol lyase</fullName>
    </submittedName>
</protein>
<accession>A0ABX2CC74</accession>
<keyword evidence="1" id="KW-0456">Lyase</keyword>
<sequence length="562" mass="61841">MAGEDRVLAGGKTFIDFQTDPSRYKHWKLSIDGEVATLAMDVDENGGLFEGYQLKLNSYDLGVDIELADAVQRLRFEHPEVKVVVLRSAKPRVFCAGANIRMLAGATHAHKVNFCKFTNETRNGFEDSSENSGQRFITVVNGTAAGGGYELALATDHIILADDGSSSVSLPEVPLLAVLPGTGGLTRVVDKRKVRRDRADAFCTTEEGVKGKRAVQWRLVDEIAPNSKVDAKVAERAKEFAAASKRNGSGKGVALTPLKRVIDASSVRYGFVNVDIDRAARIATITISAPEAAPPADIDGMIGQGASFWPLQVARELDDAILHLRINELGIAMLVFKSHGDRAQVLAHDAFLEANKAHWLVNEIRHYWKRVLKRIDVTSRTLVTLVEPGSCFAGTLAELVFASDRSYMLIGTIQGDNRPAPAIELSAVNFGPYPMSHGLTRLQSRFLADPADLERVRENVGKPLEAEEAEELGLVTFALDDIDWEDEIRVFFEERASFSPDSLTGLEANLRFAGPETMESKIFARLTAWQNWIFQRPNAVGEEGALRRYGTGERPQYDMTRV</sequence>
<dbReference type="PANTHER" id="PTHR11941:SF54">
    <property type="entry name" value="ENOYL-COA HYDRATASE, MITOCHONDRIAL"/>
    <property type="match status" value="1"/>
</dbReference>
<dbReference type="PANTHER" id="PTHR11941">
    <property type="entry name" value="ENOYL-COA HYDRATASE-RELATED"/>
    <property type="match status" value="1"/>
</dbReference>
<dbReference type="InterPro" id="IPR001753">
    <property type="entry name" value="Enoyl-CoA_hydra/iso"/>
</dbReference>
<dbReference type="Gene3D" id="3.90.226.10">
    <property type="entry name" value="2-enoyl-CoA Hydratase, Chain A, domain 1"/>
    <property type="match status" value="2"/>
</dbReference>
<dbReference type="Pfam" id="PF00378">
    <property type="entry name" value="ECH_1"/>
    <property type="match status" value="1"/>
</dbReference>
<name>A0ABX2CC74_9BRAD</name>
<dbReference type="EMBL" id="JABFDN010000002">
    <property type="protein sequence ID" value="NPU65250.1"/>
    <property type="molecule type" value="Genomic_DNA"/>
</dbReference>